<dbReference type="Gene3D" id="3.40.50.10140">
    <property type="entry name" value="Toll/interleukin-1 receptor homology (TIR) domain"/>
    <property type="match status" value="1"/>
</dbReference>
<dbReference type="EC" id="3.2.2.6" evidence="1"/>
<dbReference type="InterPro" id="IPR035897">
    <property type="entry name" value="Toll_tir_struct_dom_sf"/>
</dbReference>
<comment type="caution">
    <text evidence="6">The sequence shown here is derived from an EMBL/GenBank/DDBJ whole genome shotgun (WGS) entry which is preliminary data.</text>
</comment>
<evidence type="ECO:0000259" key="5">
    <source>
        <dbReference type="PROSITE" id="PS50104"/>
    </source>
</evidence>
<proteinExistence type="predicted"/>
<name>A0A5N5KHM7_9ROSI</name>
<evidence type="ECO:0000313" key="6">
    <source>
        <dbReference type="EMBL" id="KAB5529821.1"/>
    </source>
</evidence>
<dbReference type="SMART" id="SM00255">
    <property type="entry name" value="TIR"/>
    <property type="match status" value="1"/>
</dbReference>
<feature type="domain" description="TIR" evidence="5">
    <location>
        <begin position="94"/>
        <end position="228"/>
    </location>
</feature>
<protein>
    <recommendedName>
        <fullName evidence="1">ADP-ribosyl cyclase/cyclic ADP-ribose hydrolase</fullName>
        <ecNumber evidence="1">3.2.2.6</ecNumber>
    </recommendedName>
</protein>
<evidence type="ECO:0000256" key="1">
    <source>
        <dbReference type="ARBA" id="ARBA00011982"/>
    </source>
</evidence>
<evidence type="ECO:0000256" key="2">
    <source>
        <dbReference type="ARBA" id="ARBA00022801"/>
    </source>
</evidence>
<comment type="catalytic activity">
    <reaction evidence="4">
        <text>NAD(+) + H2O = ADP-D-ribose + nicotinamide + H(+)</text>
        <dbReference type="Rhea" id="RHEA:16301"/>
        <dbReference type="ChEBI" id="CHEBI:15377"/>
        <dbReference type="ChEBI" id="CHEBI:15378"/>
        <dbReference type="ChEBI" id="CHEBI:17154"/>
        <dbReference type="ChEBI" id="CHEBI:57540"/>
        <dbReference type="ChEBI" id="CHEBI:57967"/>
        <dbReference type="EC" id="3.2.2.6"/>
    </reaction>
    <physiologicalReaction direction="left-to-right" evidence="4">
        <dbReference type="Rhea" id="RHEA:16302"/>
    </physiologicalReaction>
</comment>
<dbReference type="PANTHER" id="PTHR32009">
    <property type="entry name" value="TMV RESISTANCE PROTEIN N-LIKE"/>
    <property type="match status" value="1"/>
</dbReference>
<dbReference type="Proteomes" id="UP000326939">
    <property type="component" value="Chromosome 13"/>
</dbReference>
<dbReference type="GO" id="GO:0061809">
    <property type="term" value="F:NAD+ nucleosidase activity, cyclic ADP-ribose generating"/>
    <property type="evidence" value="ECO:0007669"/>
    <property type="project" value="UniProtKB-EC"/>
</dbReference>
<keyword evidence="7" id="KW-1185">Reference proteome</keyword>
<keyword evidence="3" id="KW-0520">NAD</keyword>
<evidence type="ECO:0000256" key="3">
    <source>
        <dbReference type="ARBA" id="ARBA00023027"/>
    </source>
</evidence>
<dbReference type="SUPFAM" id="SSF52200">
    <property type="entry name" value="Toll/Interleukin receptor TIR domain"/>
    <property type="match status" value="1"/>
</dbReference>
<dbReference type="AlphaFoldDB" id="A0A5N5KHM7"/>
<dbReference type="EMBL" id="VDCV01000013">
    <property type="protein sequence ID" value="KAB5529821.1"/>
    <property type="molecule type" value="Genomic_DNA"/>
</dbReference>
<dbReference type="InterPro" id="IPR000157">
    <property type="entry name" value="TIR_dom"/>
</dbReference>
<dbReference type="PANTHER" id="PTHR32009:SF39">
    <property type="entry name" value="TIR DOMAIN-CONTAINING PROTEIN"/>
    <property type="match status" value="1"/>
</dbReference>
<dbReference type="PROSITE" id="PS50104">
    <property type="entry name" value="TIR"/>
    <property type="match status" value="1"/>
</dbReference>
<organism evidence="6 7">
    <name type="scientific">Salix brachista</name>
    <dbReference type="NCBI Taxonomy" id="2182728"/>
    <lineage>
        <taxon>Eukaryota</taxon>
        <taxon>Viridiplantae</taxon>
        <taxon>Streptophyta</taxon>
        <taxon>Embryophyta</taxon>
        <taxon>Tracheophyta</taxon>
        <taxon>Spermatophyta</taxon>
        <taxon>Magnoliopsida</taxon>
        <taxon>eudicotyledons</taxon>
        <taxon>Gunneridae</taxon>
        <taxon>Pentapetalae</taxon>
        <taxon>rosids</taxon>
        <taxon>fabids</taxon>
        <taxon>Malpighiales</taxon>
        <taxon>Salicaceae</taxon>
        <taxon>Saliceae</taxon>
        <taxon>Salix</taxon>
    </lineage>
</organism>
<accession>A0A5N5KHM7</accession>
<gene>
    <name evidence="6" type="ORF">DKX38_019902</name>
</gene>
<reference evidence="7" key="1">
    <citation type="journal article" date="2019" name="Gigascience">
        <title>De novo genome assembly of the endangered Acer yangbiense, a plant species with extremely small populations endemic to Yunnan Province, China.</title>
        <authorList>
            <person name="Yang J."/>
            <person name="Wariss H.M."/>
            <person name="Tao L."/>
            <person name="Zhang R."/>
            <person name="Yun Q."/>
            <person name="Hollingsworth P."/>
            <person name="Dao Z."/>
            <person name="Luo G."/>
            <person name="Guo H."/>
            <person name="Ma Y."/>
            <person name="Sun W."/>
        </authorList>
    </citation>
    <scope>NUCLEOTIDE SEQUENCE [LARGE SCALE GENOMIC DNA]</scope>
    <source>
        <strain evidence="7">cv. br00</strain>
    </source>
</reference>
<keyword evidence="2" id="KW-0378">Hydrolase</keyword>
<dbReference type="Pfam" id="PF01582">
    <property type="entry name" value="TIR"/>
    <property type="match status" value="1"/>
</dbReference>
<sequence length="278" mass="32463">MDWPVGNRFHWTDLESMENFLKKINSERNKRAIGFEFEVTQLFENCLSLANSPTGNLIVASKETASSYIDFLSKSLCASSYIDFLSNSLCYNQWTHDFFYSFTDVHSSNNLTHLYTTLVERGNIRDRDQLELLRAIEWSLFWEIKESGLSIIIFARDYACSPSWAEELVKIVGFIKKMKPDTIFPVSFVSYNVEQSKIDERTESYTIVFDKDEEDFSDKDEEDFSENKKQRWINILTEVTIPSSESSERVNDMDWPVGNRFHGTDLQCVQNFRKKIDG</sequence>
<dbReference type="GO" id="GO:0007165">
    <property type="term" value="P:signal transduction"/>
    <property type="evidence" value="ECO:0007669"/>
    <property type="project" value="InterPro"/>
</dbReference>
<evidence type="ECO:0000313" key="7">
    <source>
        <dbReference type="Proteomes" id="UP000326939"/>
    </source>
</evidence>
<evidence type="ECO:0000256" key="4">
    <source>
        <dbReference type="ARBA" id="ARBA00047304"/>
    </source>
</evidence>